<dbReference type="GO" id="GO:0003735">
    <property type="term" value="F:structural constituent of ribosome"/>
    <property type="evidence" value="ECO:0007669"/>
    <property type="project" value="InterPro"/>
</dbReference>
<protein>
    <submittedName>
        <fullName evidence="5">RIBOSOMAL PROTEIN S15P/S13E</fullName>
    </submittedName>
</protein>
<dbReference type="PANTHER" id="PTHR11885:SF25">
    <property type="entry name" value="SMALL RIBOSOMAL SUBUNIT PROTEIN US15Y-RELATED"/>
    <property type="match status" value="1"/>
</dbReference>
<accession>A0A9Q0NSG1</accession>
<dbReference type="CDD" id="cd00677">
    <property type="entry name" value="S15_NS1_EPRS_RNA-bind"/>
    <property type="match status" value="1"/>
</dbReference>
<dbReference type="InterPro" id="IPR009068">
    <property type="entry name" value="uS15_NS1_RNA-bd_sf"/>
</dbReference>
<evidence type="ECO:0000313" key="6">
    <source>
        <dbReference type="Proteomes" id="UP001151529"/>
    </source>
</evidence>
<dbReference type="GO" id="GO:0006412">
    <property type="term" value="P:translation"/>
    <property type="evidence" value="ECO:0007669"/>
    <property type="project" value="InterPro"/>
</dbReference>
<reference evidence="5" key="2">
    <citation type="journal article" date="2023" name="Int. J. Mol. Sci.">
        <title>De Novo Assembly and Annotation of 11 Diverse Shrub Willow (Salix) Genomes Reveals Novel Gene Organization in Sex-Linked Regions.</title>
        <authorList>
            <person name="Hyden B."/>
            <person name="Feng K."/>
            <person name="Yates T.B."/>
            <person name="Jawdy S."/>
            <person name="Cereghino C."/>
            <person name="Smart L.B."/>
            <person name="Muchero W."/>
        </authorList>
    </citation>
    <scope>NUCLEOTIDE SEQUENCE [LARGE SCALE GENOMIC DNA]</scope>
    <source>
        <tissue evidence="5">Shoot tip</tissue>
    </source>
</reference>
<dbReference type="Pfam" id="PF00312">
    <property type="entry name" value="Ribosomal_S15"/>
    <property type="match status" value="1"/>
</dbReference>
<dbReference type="SUPFAM" id="SSF47060">
    <property type="entry name" value="S15/NS1 RNA-binding domain"/>
    <property type="match status" value="1"/>
</dbReference>
<dbReference type="InterPro" id="IPR038340">
    <property type="entry name" value="MRP-L47_sf"/>
</dbReference>
<dbReference type="GO" id="GO:0005761">
    <property type="term" value="C:mitochondrial ribosome"/>
    <property type="evidence" value="ECO:0007669"/>
    <property type="project" value="InterPro"/>
</dbReference>
<dbReference type="Gene3D" id="6.10.330.20">
    <property type="match status" value="1"/>
</dbReference>
<comment type="similarity">
    <text evidence="1 4">Belongs to the universal ribosomal protein uS15 family.</text>
</comment>
<evidence type="ECO:0000256" key="3">
    <source>
        <dbReference type="ARBA" id="ARBA00023274"/>
    </source>
</evidence>
<name>A0A9Q0NSG1_SALVM</name>
<evidence type="ECO:0000256" key="1">
    <source>
        <dbReference type="ARBA" id="ARBA00008434"/>
    </source>
</evidence>
<comment type="caution">
    <text evidence="5">The sequence shown here is derived from an EMBL/GenBank/DDBJ whole genome shotgun (WGS) entry which is preliminary data.</text>
</comment>
<dbReference type="InterPro" id="IPR023029">
    <property type="entry name" value="Ribosomal_uS15_arc_euk"/>
</dbReference>
<sequence>MLCNLKSFGDKLCDFALHFLLQPLIRDSRFSQELWQRARDYNIVVYKGLVPEIPEDLYHLIKKAVVIRKHLEKNKDSKFRLILVESRIHRLARYYKKTKKLAPKSDSSIMFMTRFIGRTLLAAAKSETHATSAAAAAATSGHNPLEDFFEADRSQDEDKPIVYGRSWKASELRLKSWDDLQKVMVCSVKGEKHADDSTADASCPELSISQSRALTQGEEVNVSYQACAHGESHRRGRFQEVC</sequence>
<proteinExistence type="inferred from homology"/>
<evidence type="ECO:0000313" key="5">
    <source>
        <dbReference type="EMBL" id="KAJ6675088.1"/>
    </source>
</evidence>
<dbReference type="Gene3D" id="1.10.287.10">
    <property type="entry name" value="S15/NS1, RNA-binding"/>
    <property type="match status" value="1"/>
</dbReference>
<dbReference type="FunFam" id="1.10.287.10:FF:000003">
    <property type="entry name" value="40S ribosomal protein S13"/>
    <property type="match status" value="1"/>
</dbReference>
<keyword evidence="6" id="KW-1185">Reference proteome</keyword>
<dbReference type="AlphaFoldDB" id="A0A9Q0NSG1"/>
<gene>
    <name evidence="5" type="ORF">OIU85_011280</name>
</gene>
<evidence type="ECO:0000256" key="4">
    <source>
        <dbReference type="RuleBase" id="RU003919"/>
    </source>
</evidence>
<evidence type="ECO:0000256" key="2">
    <source>
        <dbReference type="ARBA" id="ARBA00022980"/>
    </source>
</evidence>
<dbReference type="GO" id="GO:0070181">
    <property type="term" value="F:small ribosomal subunit rRNA binding"/>
    <property type="evidence" value="ECO:0007669"/>
    <property type="project" value="TreeGrafter"/>
</dbReference>
<dbReference type="GO" id="GO:0022627">
    <property type="term" value="C:cytosolic small ribosomal subunit"/>
    <property type="evidence" value="ECO:0007669"/>
    <property type="project" value="TreeGrafter"/>
</dbReference>
<dbReference type="InterPro" id="IPR000589">
    <property type="entry name" value="Ribosomal_uS15"/>
</dbReference>
<reference evidence="5" key="1">
    <citation type="submission" date="2022-11" db="EMBL/GenBank/DDBJ databases">
        <authorList>
            <person name="Hyden B.L."/>
            <person name="Feng K."/>
            <person name="Yates T."/>
            <person name="Jawdy S."/>
            <person name="Smart L.B."/>
            <person name="Muchero W."/>
        </authorList>
    </citation>
    <scope>NUCLEOTIDE SEQUENCE</scope>
    <source>
        <tissue evidence="5">Shoot tip</tissue>
    </source>
</reference>
<dbReference type="OrthoDB" id="270763at2759"/>
<dbReference type="InterPro" id="IPR010729">
    <property type="entry name" value="Ribosomal_uL29_mit"/>
</dbReference>
<keyword evidence="2 4" id="KW-0689">Ribosomal protein</keyword>
<dbReference type="PANTHER" id="PTHR11885">
    <property type="entry name" value="RIBOSOMAL PROTEIN S15P/S13E"/>
    <property type="match status" value="1"/>
</dbReference>
<dbReference type="Pfam" id="PF06984">
    <property type="entry name" value="MRP-L47"/>
    <property type="match status" value="1"/>
</dbReference>
<dbReference type="GO" id="GO:0005730">
    <property type="term" value="C:nucleolus"/>
    <property type="evidence" value="ECO:0007669"/>
    <property type="project" value="TreeGrafter"/>
</dbReference>
<dbReference type="EMBL" id="JAPFFL010000016">
    <property type="protein sequence ID" value="KAJ6675088.1"/>
    <property type="molecule type" value="Genomic_DNA"/>
</dbReference>
<dbReference type="Proteomes" id="UP001151529">
    <property type="component" value="Chromosome 14"/>
</dbReference>
<dbReference type="SMART" id="SM01387">
    <property type="entry name" value="Ribosomal_S15"/>
    <property type="match status" value="1"/>
</dbReference>
<keyword evidence="3 4" id="KW-0687">Ribonucleoprotein</keyword>
<organism evidence="5 6">
    <name type="scientific">Salix viminalis</name>
    <name type="common">Common osier</name>
    <name type="synonym">Basket willow</name>
    <dbReference type="NCBI Taxonomy" id="40686"/>
    <lineage>
        <taxon>Eukaryota</taxon>
        <taxon>Viridiplantae</taxon>
        <taxon>Streptophyta</taxon>
        <taxon>Embryophyta</taxon>
        <taxon>Tracheophyta</taxon>
        <taxon>Spermatophyta</taxon>
        <taxon>Magnoliopsida</taxon>
        <taxon>eudicotyledons</taxon>
        <taxon>Gunneridae</taxon>
        <taxon>Pentapetalae</taxon>
        <taxon>rosids</taxon>
        <taxon>fabids</taxon>
        <taxon>Malpighiales</taxon>
        <taxon>Salicaceae</taxon>
        <taxon>Saliceae</taxon>
        <taxon>Salix</taxon>
    </lineage>
</organism>